<accession>A0ABV5E6S8</accession>
<protein>
    <submittedName>
        <fullName evidence="5">Ig-like domain-containing protein</fullName>
    </submittedName>
</protein>
<dbReference type="InterPro" id="IPR032109">
    <property type="entry name" value="Big_3_5"/>
</dbReference>
<keyword evidence="2" id="KW-0472">Membrane</keyword>
<feature type="chain" id="PRO_5046358219" evidence="3">
    <location>
        <begin position="38"/>
        <end position="487"/>
    </location>
</feature>
<dbReference type="InterPro" id="IPR013783">
    <property type="entry name" value="Ig-like_fold"/>
</dbReference>
<keyword evidence="3" id="KW-0732">Signal</keyword>
<keyword evidence="2" id="KW-1133">Transmembrane helix</keyword>
<feature type="compositionally biased region" description="Acidic residues" evidence="1">
    <location>
        <begin position="388"/>
        <end position="413"/>
    </location>
</feature>
<gene>
    <name evidence="5" type="ORF">VSS16_07235</name>
</gene>
<comment type="caution">
    <text evidence="5">The sequence shown here is derived from an EMBL/GenBank/DDBJ whole genome shotgun (WGS) entry which is preliminary data.</text>
</comment>
<dbReference type="RefSeq" id="WP_376731466.1">
    <property type="nucleotide sequence ID" value="NZ_JAYMRP010000004.1"/>
</dbReference>
<dbReference type="Pfam" id="PF16640">
    <property type="entry name" value="Big_3_5"/>
    <property type="match status" value="1"/>
</dbReference>
<sequence length="487" mass="48800">MTEPQPFRRAAAVLAACAVLTLGLVALVLSQSQPARAAASMGEFGFAVEGGSFDDPEPFGPSLTTPAACPDYEFKDDDGNVLEAIPINYTLTLLVANPGGGTSIAIGSITSATPYDSAKTASLAEADNPDLGLRNLSEIFTSDGTYDLQLVCLDDFGGAHPDGGYWSQRITVTGNTWAVGEGAKATQTALAAAPSVARPGEQVTFTATVSPAGATGSMTFLEGETELGTAPVTDGTATWRTALDAGPHLVTARFGPDDTAKWGVSVSEPFQVNVELASYEMFDAAGKLLPSNPELERGQTVKLVVRGCEAGVKHSVALSGSEAAFPDATADGAGTATWAALVVPDDAVAGANSWDVAPDCVGQVQDVDRVPFTVGEPSSSGSPSASPSDDEPSDEPVDEPSDDPGDDPSDDPTADPTGDTSGAGGDHGGAVGSGGTGGASGGGGLASTGSQLALVSGVAAVVLVAAGVFFVRFGRRGGLLTFGGPDV</sequence>
<reference evidence="5 6" key="1">
    <citation type="submission" date="2024-01" db="EMBL/GenBank/DDBJ databases">
        <title>Genome mining of biosynthetic gene clusters to explore secondary metabolites of Streptomyces sp.</title>
        <authorList>
            <person name="Baig A."/>
            <person name="Ajitkumar Shintre N."/>
            <person name="Kumar H."/>
            <person name="Anbarasu A."/>
            <person name="Ramaiah S."/>
        </authorList>
    </citation>
    <scope>NUCLEOTIDE SEQUENCE [LARGE SCALE GENOMIC DNA]</scope>
    <source>
        <strain evidence="5 6">A57</strain>
    </source>
</reference>
<name>A0ABV5E6S8_9ACTN</name>
<feature type="compositionally biased region" description="Gly residues" evidence="1">
    <location>
        <begin position="421"/>
        <end position="443"/>
    </location>
</feature>
<dbReference type="EMBL" id="JAYMRP010000004">
    <property type="protein sequence ID" value="MFB8772529.1"/>
    <property type="molecule type" value="Genomic_DNA"/>
</dbReference>
<keyword evidence="6" id="KW-1185">Reference proteome</keyword>
<feature type="compositionally biased region" description="Low complexity" evidence="1">
    <location>
        <begin position="373"/>
        <end position="387"/>
    </location>
</feature>
<feature type="transmembrane region" description="Helical" evidence="2">
    <location>
        <begin position="452"/>
        <end position="471"/>
    </location>
</feature>
<evidence type="ECO:0000256" key="1">
    <source>
        <dbReference type="SAM" id="MobiDB-lite"/>
    </source>
</evidence>
<dbReference type="Gene3D" id="2.60.40.10">
    <property type="entry name" value="Immunoglobulins"/>
    <property type="match status" value="1"/>
</dbReference>
<feature type="domain" description="Bacterial Ig-like" evidence="4">
    <location>
        <begin position="191"/>
        <end position="274"/>
    </location>
</feature>
<evidence type="ECO:0000256" key="3">
    <source>
        <dbReference type="SAM" id="SignalP"/>
    </source>
</evidence>
<feature type="region of interest" description="Disordered" evidence="1">
    <location>
        <begin position="371"/>
        <end position="443"/>
    </location>
</feature>
<evidence type="ECO:0000313" key="5">
    <source>
        <dbReference type="EMBL" id="MFB8772529.1"/>
    </source>
</evidence>
<evidence type="ECO:0000259" key="4">
    <source>
        <dbReference type="Pfam" id="PF16640"/>
    </source>
</evidence>
<dbReference type="Proteomes" id="UP001585080">
    <property type="component" value="Unassembled WGS sequence"/>
</dbReference>
<organism evidence="5 6">
    <name type="scientific">Streptomyces broussonetiae</name>
    <dbReference type="NCBI Taxonomy" id="2686304"/>
    <lineage>
        <taxon>Bacteria</taxon>
        <taxon>Bacillati</taxon>
        <taxon>Actinomycetota</taxon>
        <taxon>Actinomycetes</taxon>
        <taxon>Kitasatosporales</taxon>
        <taxon>Streptomycetaceae</taxon>
        <taxon>Streptomyces</taxon>
    </lineage>
</organism>
<evidence type="ECO:0000313" key="6">
    <source>
        <dbReference type="Proteomes" id="UP001585080"/>
    </source>
</evidence>
<evidence type="ECO:0000256" key="2">
    <source>
        <dbReference type="SAM" id="Phobius"/>
    </source>
</evidence>
<feature type="signal peptide" evidence="3">
    <location>
        <begin position="1"/>
        <end position="37"/>
    </location>
</feature>
<keyword evidence="2" id="KW-0812">Transmembrane</keyword>
<proteinExistence type="predicted"/>